<evidence type="ECO:0000313" key="8">
    <source>
        <dbReference type="Proteomes" id="UP000605676"/>
    </source>
</evidence>
<dbReference type="PRINTS" id="PR00738">
    <property type="entry name" value="GLHYDRLASE20"/>
</dbReference>
<keyword evidence="4" id="KW-0378">Hydrolase</keyword>
<dbReference type="SUPFAM" id="SSF55545">
    <property type="entry name" value="beta-N-acetylhexosaminidase-like domain"/>
    <property type="match status" value="1"/>
</dbReference>
<dbReference type="CDD" id="cd06563">
    <property type="entry name" value="GH20_chitobiase-like"/>
    <property type="match status" value="1"/>
</dbReference>
<evidence type="ECO:0000256" key="1">
    <source>
        <dbReference type="ARBA" id="ARBA00001231"/>
    </source>
</evidence>
<dbReference type="Pfam" id="PF02838">
    <property type="entry name" value="Glyco_hydro_20b"/>
    <property type="match status" value="1"/>
</dbReference>
<dbReference type="InterPro" id="IPR000421">
    <property type="entry name" value="FA58C"/>
</dbReference>
<reference evidence="7 8" key="1">
    <citation type="submission" date="2021-01" db="EMBL/GenBank/DDBJ databases">
        <title>Carboxyliciviraga sp.nov., isolated from coastal sediments.</title>
        <authorList>
            <person name="Lu D."/>
            <person name="Zhang T."/>
        </authorList>
    </citation>
    <scope>NUCLEOTIDE SEQUENCE [LARGE SCALE GENOMIC DNA]</scope>
    <source>
        <strain evidence="7 8">N1Y132</strain>
    </source>
</reference>
<accession>A0ABS1HML7</accession>
<dbReference type="Gene3D" id="3.30.379.10">
    <property type="entry name" value="Chitobiase/beta-hexosaminidase domain 2-like"/>
    <property type="match status" value="1"/>
</dbReference>
<dbReference type="InterPro" id="IPR017853">
    <property type="entry name" value="GH"/>
</dbReference>
<dbReference type="EMBL" id="JAENRR010000045">
    <property type="protein sequence ID" value="MBK3518903.1"/>
    <property type="molecule type" value="Genomic_DNA"/>
</dbReference>
<dbReference type="InterPro" id="IPR015883">
    <property type="entry name" value="Glyco_hydro_20_cat"/>
</dbReference>
<dbReference type="InterPro" id="IPR025705">
    <property type="entry name" value="Beta_hexosaminidase_sua/sub"/>
</dbReference>
<dbReference type="PANTHER" id="PTHR22600:SF57">
    <property type="entry name" value="BETA-N-ACETYLHEXOSAMINIDASE"/>
    <property type="match status" value="1"/>
</dbReference>
<evidence type="ECO:0000313" key="7">
    <source>
        <dbReference type="EMBL" id="MBK3518903.1"/>
    </source>
</evidence>
<proteinExistence type="inferred from homology"/>
<protein>
    <recommendedName>
        <fullName evidence="3">beta-N-acetylhexosaminidase</fullName>
        <ecNumber evidence="3">3.2.1.52</ecNumber>
    </recommendedName>
</protein>
<dbReference type="PANTHER" id="PTHR22600">
    <property type="entry name" value="BETA-HEXOSAMINIDASE"/>
    <property type="match status" value="1"/>
</dbReference>
<evidence type="ECO:0000256" key="5">
    <source>
        <dbReference type="ARBA" id="ARBA00023295"/>
    </source>
</evidence>
<gene>
    <name evidence="7" type="ORF">JIV24_16260</name>
</gene>
<dbReference type="SUPFAM" id="SSF49785">
    <property type="entry name" value="Galactose-binding domain-like"/>
    <property type="match status" value="1"/>
</dbReference>
<dbReference type="Gene3D" id="2.60.120.260">
    <property type="entry name" value="Galactose-binding domain-like"/>
    <property type="match status" value="1"/>
</dbReference>
<evidence type="ECO:0000256" key="4">
    <source>
        <dbReference type="ARBA" id="ARBA00022801"/>
    </source>
</evidence>
<dbReference type="Pfam" id="PF00728">
    <property type="entry name" value="Glyco_hydro_20"/>
    <property type="match status" value="1"/>
</dbReference>
<dbReference type="InterPro" id="IPR029018">
    <property type="entry name" value="Hex-like_dom2"/>
</dbReference>
<name>A0ABS1HML7_9BACT</name>
<dbReference type="RefSeq" id="WP_200466124.1">
    <property type="nucleotide sequence ID" value="NZ_JAENRR010000045.1"/>
</dbReference>
<dbReference type="Pfam" id="PF13290">
    <property type="entry name" value="CHB_HEX_C_1"/>
    <property type="match status" value="1"/>
</dbReference>
<comment type="caution">
    <text evidence="7">The sequence shown here is derived from an EMBL/GenBank/DDBJ whole genome shotgun (WGS) entry which is preliminary data.</text>
</comment>
<dbReference type="Pfam" id="PF00754">
    <property type="entry name" value="F5_F8_type_C"/>
    <property type="match status" value="1"/>
</dbReference>
<dbReference type="EC" id="3.2.1.52" evidence="3"/>
<feature type="domain" description="F5/8 type C" evidence="6">
    <location>
        <begin position="671"/>
        <end position="767"/>
    </location>
</feature>
<sequence>MILHTYMRCIVLMVVLQFYQNGLAQAPINVIPMPNQVHYQEGSFDINARTIVVGDDKVLIKQCQQLIKAATGFNLNTAETSDLDNNVIKLELNDASVGASNEAYSLSINSNGVFIRGGVHGIFNGLQTLRQLFIPASGVHRSSSTLAYLSIEDEPRFSWRGLMLDVSRHFYPVEDIKRFIDYLAFHKMNVFHWHLVDNQGWRIEIKKYPRLTEVGAWRPDREHEHWRTRTWPSDDEAKSYGGYYTQDEIRDIVAYAKERFVTVVPEIEMPAHVYSALAAYPEYSCFNNDIKVPAGANWPNYEIYCAGKESTFGFLEDVLHEVMDLFPSEYIHIGGDEADYAQWEKCPDCQARIKSENLSDEKELQSYFIKRIDQFLGENNRKLLGWDEILYGGLAKNATVMYWRGWHKDAPKEATSTGNNMIMTTNNYCYFNYYQGDRMHEPLARKFNIPISKVYNWQVIPEGLNEEEQQRILGAQANLWGEYIQHSKIAEEMVFPRLAALSESLWTMPDNKNWDSFCQRVPHLFRWYDVMDLNYSKAIFLPKVNANTDSLDNNQIVVELHKESSIGKIHYELNGETPTSSSPVYTIPLKLTSTTALKAATFIDDDMAGDITERLFDFHKAYRAQIVLKESYHKDYTAGGDMGLLDGLQGTKNMKDGHWQGFYMNDFSAVIDLNKKQELTQASITCLQSATSGIYLPKEMSLEISMNGKQWKSIETISHDISSKYNGDVIYKFSFDNLNAKARYIRISAVNLKQAPVSALEKRLNAWIFIDEIKVW</sequence>
<comment type="similarity">
    <text evidence="2">Belongs to the glycosyl hydrolase 20 family.</text>
</comment>
<keyword evidence="8" id="KW-1185">Reference proteome</keyword>
<keyword evidence="5" id="KW-0326">Glycosidase</keyword>
<evidence type="ECO:0000259" key="6">
    <source>
        <dbReference type="PROSITE" id="PS50022"/>
    </source>
</evidence>
<evidence type="ECO:0000256" key="2">
    <source>
        <dbReference type="ARBA" id="ARBA00006285"/>
    </source>
</evidence>
<evidence type="ECO:0000256" key="3">
    <source>
        <dbReference type="ARBA" id="ARBA00012663"/>
    </source>
</evidence>
<dbReference type="SUPFAM" id="SSF51445">
    <property type="entry name" value="(Trans)glycosidases"/>
    <property type="match status" value="1"/>
</dbReference>
<dbReference type="InterPro" id="IPR008979">
    <property type="entry name" value="Galactose-bd-like_sf"/>
</dbReference>
<dbReference type="InterPro" id="IPR015882">
    <property type="entry name" value="HEX_bac_N"/>
</dbReference>
<dbReference type="InterPro" id="IPR059177">
    <property type="entry name" value="GH29D-like_dom"/>
</dbReference>
<dbReference type="Proteomes" id="UP000605676">
    <property type="component" value="Unassembled WGS sequence"/>
</dbReference>
<organism evidence="7 8">
    <name type="scientific">Carboxylicivirga marina</name>
    <dbReference type="NCBI Taxonomy" id="2800988"/>
    <lineage>
        <taxon>Bacteria</taxon>
        <taxon>Pseudomonadati</taxon>
        <taxon>Bacteroidota</taxon>
        <taxon>Bacteroidia</taxon>
        <taxon>Marinilabiliales</taxon>
        <taxon>Marinilabiliaceae</taxon>
        <taxon>Carboxylicivirga</taxon>
    </lineage>
</organism>
<dbReference type="PROSITE" id="PS50022">
    <property type="entry name" value="FA58C_3"/>
    <property type="match status" value="1"/>
</dbReference>
<dbReference type="Gene3D" id="3.20.20.80">
    <property type="entry name" value="Glycosidases"/>
    <property type="match status" value="1"/>
</dbReference>
<comment type="catalytic activity">
    <reaction evidence="1">
        <text>Hydrolysis of terminal non-reducing N-acetyl-D-hexosamine residues in N-acetyl-beta-D-hexosaminides.</text>
        <dbReference type="EC" id="3.2.1.52"/>
    </reaction>
</comment>